<dbReference type="Proteomes" id="UP000215086">
    <property type="component" value="Chromosome"/>
</dbReference>
<keyword evidence="2" id="KW-1185">Reference proteome</keyword>
<gene>
    <name evidence="1" type="ORF">THTE_1985</name>
</gene>
<evidence type="ECO:0000313" key="2">
    <source>
        <dbReference type="Proteomes" id="UP000215086"/>
    </source>
</evidence>
<proteinExistence type="predicted"/>
<reference evidence="1 2" key="1">
    <citation type="journal article" name="Front. Microbiol.">
        <title>Sugar Metabolism of the First Thermophilic Planctomycete Thermogutta terrifontis: Comparative Genomic and Transcriptomic Approaches.</title>
        <authorList>
            <person name="Elcheninov A.G."/>
            <person name="Menzel P."/>
            <person name="Gudbergsdottir S.R."/>
            <person name="Slesarev A.I."/>
            <person name="Kadnikov V.V."/>
            <person name="Krogh A."/>
            <person name="Bonch-Osmolovskaya E.A."/>
            <person name="Peng X."/>
            <person name="Kublanov I.V."/>
        </authorList>
    </citation>
    <scope>NUCLEOTIDE SEQUENCE [LARGE SCALE GENOMIC DNA]</scope>
    <source>
        <strain evidence="1 2">R1</strain>
    </source>
</reference>
<dbReference type="AlphaFoldDB" id="A0A286RF69"/>
<sequence length="38" mass="4416">MLHFSDYKPVRDIEVLTRYEEATAGKLRTHVKGVRLGE</sequence>
<protein>
    <submittedName>
        <fullName evidence="1">Uncharacterized protein</fullName>
    </submittedName>
</protein>
<name>A0A286RF69_9BACT</name>
<evidence type="ECO:0000313" key="1">
    <source>
        <dbReference type="EMBL" id="ASV74587.1"/>
    </source>
</evidence>
<accession>A0A286RF69</accession>
<organism evidence="1 2">
    <name type="scientific">Thermogutta terrifontis</name>
    <dbReference type="NCBI Taxonomy" id="1331910"/>
    <lineage>
        <taxon>Bacteria</taxon>
        <taxon>Pseudomonadati</taxon>
        <taxon>Planctomycetota</taxon>
        <taxon>Planctomycetia</taxon>
        <taxon>Pirellulales</taxon>
        <taxon>Thermoguttaceae</taxon>
        <taxon>Thermogutta</taxon>
    </lineage>
</organism>
<dbReference type="EMBL" id="CP018477">
    <property type="protein sequence ID" value="ASV74587.1"/>
    <property type="molecule type" value="Genomic_DNA"/>
</dbReference>
<dbReference type="KEGG" id="ttf:THTE_1985"/>